<organism evidence="2 3">
    <name type="scientific">Phormidium pseudopriestleyi FRX01</name>
    <dbReference type="NCBI Taxonomy" id="1759528"/>
    <lineage>
        <taxon>Bacteria</taxon>
        <taxon>Bacillati</taxon>
        <taxon>Cyanobacteriota</taxon>
        <taxon>Cyanophyceae</taxon>
        <taxon>Oscillatoriophycideae</taxon>
        <taxon>Oscillatoriales</taxon>
        <taxon>Oscillatoriaceae</taxon>
        <taxon>Phormidium</taxon>
    </lineage>
</organism>
<proteinExistence type="predicted"/>
<dbReference type="RefSeq" id="WP_207087971.1">
    <property type="nucleotide sequence ID" value="NZ_JAFLQW010000276.1"/>
</dbReference>
<protein>
    <submittedName>
        <fullName evidence="2">Uncharacterized protein</fullName>
    </submittedName>
</protein>
<name>A0ABS3FQQ1_9CYAN</name>
<evidence type="ECO:0000313" key="3">
    <source>
        <dbReference type="Proteomes" id="UP000664844"/>
    </source>
</evidence>
<gene>
    <name evidence="2" type="ORF">J0895_10075</name>
</gene>
<accession>A0ABS3FQQ1</accession>
<sequence length="78" mass="8883">MLKTTLITGSILLAFLYIGFGDQLTFLPKEMQTTSVQTRTSLTKFGTGLIPNWVSRTKEKPDSFERTEEQLQQEQKGK</sequence>
<comment type="caution">
    <text evidence="2">The sequence shown here is derived from an EMBL/GenBank/DDBJ whole genome shotgun (WGS) entry which is preliminary data.</text>
</comment>
<feature type="region of interest" description="Disordered" evidence="1">
    <location>
        <begin position="56"/>
        <end position="78"/>
    </location>
</feature>
<dbReference type="EMBL" id="JAFLQW010000276">
    <property type="protein sequence ID" value="MBO0349447.1"/>
    <property type="molecule type" value="Genomic_DNA"/>
</dbReference>
<dbReference type="Proteomes" id="UP000664844">
    <property type="component" value="Unassembled WGS sequence"/>
</dbReference>
<evidence type="ECO:0000256" key="1">
    <source>
        <dbReference type="SAM" id="MobiDB-lite"/>
    </source>
</evidence>
<reference evidence="2 3" key="1">
    <citation type="submission" date="2021-03" db="EMBL/GenBank/DDBJ databases">
        <title>Metabolic Capacity of the Antarctic Cyanobacterium Phormidium pseudopriestleyi that Sustains Oxygenic Photosynthesis in the Presence of Hydrogen Sulfide.</title>
        <authorList>
            <person name="Lumian J.E."/>
            <person name="Jungblut A.D."/>
            <person name="Dillon M.L."/>
            <person name="Hawes I."/>
            <person name="Doran P.T."/>
            <person name="Mackey T.J."/>
            <person name="Dick G.J."/>
            <person name="Grettenberger C.L."/>
            <person name="Sumner D.Y."/>
        </authorList>
    </citation>
    <scope>NUCLEOTIDE SEQUENCE [LARGE SCALE GENOMIC DNA]</scope>
    <source>
        <strain evidence="2 3">FRX01</strain>
    </source>
</reference>
<evidence type="ECO:0000313" key="2">
    <source>
        <dbReference type="EMBL" id="MBO0349447.1"/>
    </source>
</evidence>
<keyword evidence="3" id="KW-1185">Reference proteome</keyword>